<dbReference type="RefSeq" id="WP_094855525.1">
    <property type="nucleotide sequence ID" value="NZ_NEVM01000005.1"/>
</dbReference>
<evidence type="ECO:0000256" key="2">
    <source>
        <dbReference type="SAM" id="SignalP"/>
    </source>
</evidence>
<reference evidence="4" key="1">
    <citation type="submission" date="2017-05" db="EMBL/GenBank/DDBJ databases">
        <title>Complete and WGS of Bordetella genogroups.</title>
        <authorList>
            <person name="Spilker T."/>
            <person name="Lipuma J."/>
        </authorList>
    </citation>
    <scope>NUCLEOTIDE SEQUENCE [LARGE SCALE GENOMIC DNA]</scope>
    <source>
        <strain evidence="4">AU16122</strain>
    </source>
</reference>
<feature type="chain" id="PRO_5012492391" evidence="2">
    <location>
        <begin position="23"/>
        <end position="322"/>
    </location>
</feature>
<dbReference type="Pfam" id="PF03401">
    <property type="entry name" value="TctC"/>
    <property type="match status" value="1"/>
</dbReference>
<comment type="caution">
    <text evidence="3">The sequence shown here is derived from an EMBL/GenBank/DDBJ whole genome shotgun (WGS) entry which is preliminary data.</text>
</comment>
<dbReference type="Gene3D" id="3.40.190.10">
    <property type="entry name" value="Periplasmic binding protein-like II"/>
    <property type="match status" value="1"/>
</dbReference>
<dbReference type="CDD" id="cd13578">
    <property type="entry name" value="PBP2_Bug27"/>
    <property type="match status" value="1"/>
</dbReference>
<dbReference type="PANTHER" id="PTHR42928">
    <property type="entry name" value="TRICARBOXYLATE-BINDING PROTEIN"/>
    <property type="match status" value="1"/>
</dbReference>
<dbReference type="OrthoDB" id="8677017at2"/>
<dbReference type="Proteomes" id="UP000216020">
    <property type="component" value="Unassembled WGS sequence"/>
</dbReference>
<name>A0A261S1U1_9BORD</name>
<proteinExistence type="inferred from homology"/>
<dbReference type="SUPFAM" id="SSF53850">
    <property type="entry name" value="Periplasmic binding protein-like II"/>
    <property type="match status" value="1"/>
</dbReference>
<dbReference type="Gene3D" id="3.40.190.150">
    <property type="entry name" value="Bordetella uptake gene, domain 1"/>
    <property type="match status" value="1"/>
</dbReference>
<organism evidence="3 4">
    <name type="scientific">Bordetella genomosp. 10</name>
    <dbReference type="NCBI Taxonomy" id="1416804"/>
    <lineage>
        <taxon>Bacteria</taxon>
        <taxon>Pseudomonadati</taxon>
        <taxon>Pseudomonadota</taxon>
        <taxon>Betaproteobacteria</taxon>
        <taxon>Burkholderiales</taxon>
        <taxon>Alcaligenaceae</taxon>
        <taxon>Bordetella</taxon>
    </lineage>
</organism>
<comment type="similarity">
    <text evidence="1">Belongs to the UPF0065 (bug) family.</text>
</comment>
<keyword evidence="2" id="KW-0732">Signal</keyword>
<protein>
    <submittedName>
        <fullName evidence="3">Transcriptional initiation protein Tat</fullName>
    </submittedName>
</protein>
<keyword evidence="4" id="KW-1185">Reference proteome</keyword>
<dbReference type="EMBL" id="NEVM01000005">
    <property type="protein sequence ID" value="OZI31111.1"/>
    <property type="molecule type" value="Genomic_DNA"/>
</dbReference>
<evidence type="ECO:0000256" key="1">
    <source>
        <dbReference type="ARBA" id="ARBA00006987"/>
    </source>
</evidence>
<feature type="signal peptide" evidence="2">
    <location>
        <begin position="1"/>
        <end position="22"/>
    </location>
</feature>
<dbReference type="InterPro" id="IPR042100">
    <property type="entry name" value="Bug_dom1"/>
</dbReference>
<evidence type="ECO:0000313" key="3">
    <source>
        <dbReference type="EMBL" id="OZI31111.1"/>
    </source>
</evidence>
<dbReference type="InterPro" id="IPR005064">
    <property type="entry name" value="BUG"/>
</dbReference>
<accession>A0A261S1U1</accession>
<dbReference type="AlphaFoldDB" id="A0A261S1U1"/>
<dbReference type="PANTHER" id="PTHR42928:SF5">
    <property type="entry name" value="BLR1237 PROTEIN"/>
    <property type="match status" value="1"/>
</dbReference>
<gene>
    <name evidence="3" type="ORF">CAL29_24570</name>
</gene>
<sequence length="322" mass="34563">MRKLLSWTTLGLAVIAAAPAVAGDFPQRPVTILVGFPPGTSTDNVARIIGEDLSKKWGQAVIVDNKPGVGGSMAVSLLKRAKPDGYTLALSATAPLNINPQFNKQINYDPLKDFAYITQTTWLPYMLVTSGKSPITSLDQLKKAALAHPDDLTYSSIGIGTTSHLLMEILQERTGIKLRHIPYQGSSQSQTDVIAGNVDMTFDTVVSTMPHVKDGKLHAIAVSTAQPTPLAPNVPSLQQLGVPNFDVGAWLGFVAPAGTPDAVVHKLHDDIVATLQKPEVRKRLTDLGSEVVTSASPQAFKRFVADNYKMWGDVLKKGGIHQ</sequence>
<dbReference type="PIRSF" id="PIRSF017082">
    <property type="entry name" value="YflP"/>
    <property type="match status" value="1"/>
</dbReference>
<evidence type="ECO:0000313" key="4">
    <source>
        <dbReference type="Proteomes" id="UP000216020"/>
    </source>
</evidence>